<organism evidence="1 2">
    <name type="scientific">Pseudomonas asplenii</name>
    <dbReference type="NCBI Taxonomy" id="53407"/>
    <lineage>
        <taxon>Bacteria</taxon>
        <taxon>Pseudomonadati</taxon>
        <taxon>Pseudomonadota</taxon>
        <taxon>Gammaproteobacteria</taxon>
        <taxon>Pseudomonadales</taxon>
        <taxon>Pseudomonadaceae</taxon>
        <taxon>Pseudomonas</taxon>
    </lineage>
</organism>
<accession>A0A0N0E4M6</accession>
<reference evidence="1 2" key="1">
    <citation type="journal article" date="2015" name="PLoS ONE">
        <title>Rice-Infecting Pseudomonas Genomes Are Highly Accessorized and Harbor Multiple Putative Virulence Mechanisms to Cause Sheath Brown Rot.</title>
        <authorList>
            <person name="Quibod I.L."/>
            <person name="Grande G."/>
            <person name="Oreiro E.G."/>
            <person name="Borja F.N."/>
            <person name="Dossa G.S."/>
            <person name="Mauleon R."/>
            <person name="Cruz C.V."/>
            <person name="Oliva R."/>
        </authorList>
    </citation>
    <scope>NUCLEOTIDE SEQUENCE [LARGE SCALE GENOMIC DNA]</scope>
    <source>
        <strain evidence="1 2">IRRI 6609</strain>
    </source>
</reference>
<dbReference type="OrthoDB" id="6891462at2"/>
<keyword evidence="2" id="KW-1185">Reference proteome</keyword>
<gene>
    <name evidence="1" type="ORF">PF66_02309</name>
</gene>
<comment type="caution">
    <text evidence="1">The sequence shown here is derived from an EMBL/GenBank/DDBJ whole genome shotgun (WGS) entry which is preliminary data.</text>
</comment>
<protein>
    <submittedName>
        <fullName evidence="1">Uncharacterized protein</fullName>
    </submittedName>
</protein>
<evidence type="ECO:0000313" key="2">
    <source>
        <dbReference type="Proteomes" id="UP000037931"/>
    </source>
</evidence>
<sequence>MHRVVDSDTQEIRIDFLQDTLFGVNAFNFHCTAQLSLSPTGPSSTLQLLIAPPWPEQFEAAHSLTFRWNETLYSGTVRAAHRQPDGRLLLTLERQP</sequence>
<evidence type="ECO:0000313" key="1">
    <source>
        <dbReference type="EMBL" id="KPA91426.1"/>
    </source>
</evidence>
<dbReference type="AlphaFoldDB" id="A0A0N0E4M6"/>
<dbReference type="RefSeq" id="WP_054056889.1">
    <property type="nucleotide sequence ID" value="NZ_JSYZ01000007.1"/>
</dbReference>
<name>A0A0N0E4M6_9PSED</name>
<dbReference type="PATRIC" id="fig|50340.43.peg.5680"/>
<dbReference type="Proteomes" id="UP000037931">
    <property type="component" value="Unassembled WGS sequence"/>
</dbReference>
<proteinExistence type="predicted"/>
<dbReference type="EMBL" id="JSYZ01000007">
    <property type="protein sequence ID" value="KPA91426.1"/>
    <property type="molecule type" value="Genomic_DNA"/>
</dbReference>